<proteinExistence type="predicted"/>
<dbReference type="Proteomes" id="UP000193224">
    <property type="component" value="Unassembled WGS sequence"/>
</dbReference>
<dbReference type="EMBL" id="FWXB01000003">
    <property type="protein sequence ID" value="SMC11550.1"/>
    <property type="molecule type" value="Genomic_DNA"/>
</dbReference>
<gene>
    <name evidence="2" type="ORF">ROA7745_01364</name>
</gene>
<reference evidence="2 3" key="1">
    <citation type="submission" date="2017-03" db="EMBL/GenBank/DDBJ databases">
        <authorList>
            <person name="Afonso C.L."/>
            <person name="Miller P.J."/>
            <person name="Scott M.A."/>
            <person name="Spackman E."/>
            <person name="Goraichik I."/>
            <person name="Dimitrov K.M."/>
            <person name="Suarez D.L."/>
            <person name="Swayne D.E."/>
        </authorList>
    </citation>
    <scope>NUCLEOTIDE SEQUENCE [LARGE SCALE GENOMIC DNA]</scope>
    <source>
        <strain evidence="2 3">CECT 7745</strain>
    </source>
</reference>
<evidence type="ECO:0000313" key="3">
    <source>
        <dbReference type="Proteomes" id="UP000193224"/>
    </source>
</evidence>
<dbReference type="AlphaFoldDB" id="A0A1X7BPS0"/>
<keyword evidence="1" id="KW-1133">Transmembrane helix</keyword>
<keyword evidence="3" id="KW-1185">Reference proteome</keyword>
<organism evidence="2 3">
    <name type="scientific">Roseovarius aestuarii</name>
    <dbReference type="NCBI Taxonomy" id="475083"/>
    <lineage>
        <taxon>Bacteria</taxon>
        <taxon>Pseudomonadati</taxon>
        <taxon>Pseudomonadota</taxon>
        <taxon>Alphaproteobacteria</taxon>
        <taxon>Rhodobacterales</taxon>
        <taxon>Roseobacteraceae</taxon>
        <taxon>Roseovarius</taxon>
    </lineage>
</organism>
<keyword evidence="1" id="KW-0472">Membrane</keyword>
<sequence length="47" mass="5085">MFRPIRTLIIMAMVFIAGVFYERHQHGERCVAAGGEMKSGLCTGAAG</sequence>
<accession>A0A1X7BPS0</accession>
<evidence type="ECO:0000313" key="2">
    <source>
        <dbReference type="EMBL" id="SMC11550.1"/>
    </source>
</evidence>
<dbReference type="RefSeq" id="WP_176237641.1">
    <property type="nucleotide sequence ID" value="NZ_FWXB01000003.1"/>
</dbReference>
<protein>
    <submittedName>
        <fullName evidence="2">Uncharacterized protein</fullName>
    </submittedName>
</protein>
<evidence type="ECO:0000256" key="1">
    <source>
        <dbReference type="SAM" id="Phobius"/>
    </source>
</evidence>
<keyword evidence="1" id="KW-0812">Transmembrane</keyword>
<feature type="transmembrane region" description="Helical" evidence="1">
    <location>
        <begin position="5"/>
        <end position="21"/>
    </location>
</feature>
<name>A0A1X7BPS0_9RHOB</name>